<reference evidence="2 3" key="1">
    <citation type="submission" date="2015-10" db="EMBL/GenBank/DDBJ databases">
        <title>Draft Genome of Actinomyces odontolyticus subsp. actinosynbacter strain XH001.</title>
        <authorList>
            <person name="Mclean J.S."/>
            <person name="He X."/>
        </authorList>
    </citation>
    <scope>NUCLEOTIDE SEQUENCE [LARGE SCALE GENOMIC DNA]</scope>
    <source>
        <strain evidence="2 3">XH001</strain>
    </source>
</reference>
<sequence length="98" mass="10626">MTIEQLPHPEVRGGGCGCGEHDVAEPTIDATAIPHRLRHAAVLGAAQSMNAGESFIIRAPHLPRPLLAQIAQLPGEWTFEVIVDGPEFWDVRTTRLAL</sequence>
<proteinExistence type="predicted"/>
<accession>A0A0V8RR36</accession>
<dbReference type="RefSeq" id="WP_060567272.1">
    <property type="nucleotide sequence ID" value="NZ_CP040006.1"/>
</dbReference>
<evidence type="ECO:0000313" key="3">
    <source>
        <dbReference type="Proteomes" id="UP000054686"/>
    </source>
</evidence>
<dbReference type="EMBL" id="LLVT01000003">
    <property type="protein sequence ID" value="KSW10378.1"/>
    <property type="molecule type" value="Genomic_DNA"/>
</dbReference>
<evidence type="ECO:0000313" key="2">
    <source>
        <dbReference type="EMBL" id="KSW10378.1"/>
    </source>
</evidence>
<protein>
    <recommendedName>
        <fullName evidence="1">DUF2249 domain-containing protein</fullName>
    </recommendedName>
</protein>
<dbReference type="Proteomes" id="UP000054686">
    <property type="component" value="Unassembled WGS sequence"/>
</dbReference>
<dbReference type="AlphaFoldDB" id="A0A0V8RR36"/>
<dbReference type="InterPro" id="IPR018720">
    <property type="entry name" value="DUF2249"/>
</dbReference>
<comment type="caution">
    <text evidence="2">The sequence shown here is derived from an EMBL/GenBank/DDBJ whole genome shotgun (WGS) entry which is preliminary data.</text>
</comment>
<name>A0A0V8RR36_9ACTO</name>
<evidence type="ECO:0000259" key="1">
    <source>
        <dbReference type="Pfam" id="PF10006"/>
    </source>
</evidence>
<feature type="domain" description="DUF2249" evidence="1">
    <location>
        <begin position="27"/>
        <end position="95"/>
    </location>
</feature>
<dbReference type="OrthoDB" id="8451629at2"/>
<organism evidence="2 3">
    <name type="scientific">Schaalia odontolytica</name>
    <dbReference type="NCBI Taxonomy" id="1660"/>
    <lineage>
        <taxon>Bacteria</taxon>
        <taxon>Bacillati</taxon>
        <taxon>Actinomycetota</taxon>
        <taxon>Actinomycetes</taxon>
        <taxon>Actinomycetales</taxon>
        <taxon>Actinomycetaceae</taxon>
        <taxon>Schaalia</taxon>
    </lineage>
</organism>
<gene>
    <name evidence="2" type="ORF">APY09_07660</name>
</gene>
<dbReference type="Pfam" id="PF10006">
    <property type="entry name" value="DUF2249"/>
    <property type="match status" value="1"/>
</dbReference>